<feature type="region of interest" description="Disordered" evidence="1">
    <location>
        <begin position="85"/>
        <end position="162"/>
    </location>
</feature>
<sequence length="186" mass="19169">MTEGMDWFDTNGDGLVDTGMADTGGDGRYDTAFADTDGDGLVDGKAYDFDGDGVLETYALDQDRDGSFETSAVDTDGDGLVDQVFGAPGGSPAAEPAVSPGAVTSPSPLPAATDPVPVDPVPVDPVPVDPAEAPAPLPGEEAAQPGSNPRQELIDMLPQADEETRDAIVEILNIETRATSDFIRDS</sequence>
<evidence type="ECO:0000256" key="1">
    <source>
        <dbReference type="SAM" id="MobiDB-lite"/>
    </source>
</evidence>
<evidence type="ECO:0000313" key="3">
    <source>
        <dbReference type="Proteomes" id="UP001500575"/>
    </source>
</evidence>
<dbReference type="InterPro" id="IPR028974">
    <property type="entry name" value="TSP_type-3_rpt"/>
</dbReference>
<dbReference type="SUPFAM" id="SSF103647">
    <property type="entry name" value="TSP type-3 repeat"/>
    <property type="match status" value="1"/>
</dbReference>
<name>A0ABN2YBT2_9ACTN</name>
<comment type="caution">
    <text evidence="2">The sequence shown here is derived from an EMBL/GenBank/DDBJ whole genome shotgun (WGS) entry which is preliminary data.</text>
</comment>
<feature type="region of interest" description="Disordered" evidence="1">
    <location>
        <begin position="1"/>
        <end position="41"/>
    </location>
</feature>
<protein>
    <recommendedName>
        <fullName evidence="4">EF-hand domain-containing protein</fullName>
    </recommendedName>
</protein>
<feature type="compositionally biased region" description="Low complexity" evidence="1">
    <location>
        <begin position="90"/>
        <end position="103"/>
    </location>
</feature>
<accession>A0ABN2YBT2</accession>
<evidence type="ECO:0008006" key="4">
    <source>
        <dbReference type="Google" id="ProtNLM"/>
    </source>
</evidence>
<keyword evidence="3" id="KW-1185">Reference proteome</keyword>
<gene>
    <name evidence="2" type="ORF">GCM10009843_21850</name>
</gene>
<reference evidence="2 3" key="1">
    <citation type="journal article" date="2019" name="Int. J. Syst. Evol. Microbiol.">
        <title>The Global Catalogue of Microorganisms (GCM) 10K type strain sequencing project: providing services to taxonomists for standard genome sequencing and annotation.</title>
        <authorList>
            <consortium name="The Broad Institute Genomics Platform"/>
            <consortium name="The Broad Institute Genome Sequencing Center for Infectious Disease"/>
            <person name="Wu L."/>
            <person name="Ma J."/>
        </authorList>
    </citation>
    <scope>NUCLEOTIDE SEQUENCE [LARGE SCALE GENOMIC DNA]</scope>
    <source>
        <strain evidence="2 3">JCM 16021</strain>
    </source>
</reference>
<evidence type="ECO:0000313" key="2">
    <source>
        <dbReference type="EMBL" id="GAA2124806.1"/>
    </source>
</evidence>
<feature type="compositionally biased region" description="Pro residues" evidence="1">
    <location>
        <begin position="117"/>
        <end position="137"/>
    </location>
</feature>
<organism evidence="2 3">
    <name type="scientific">Nocardioides bigeumensis</name>
    <dbReference type="NCBI Taxonomy" id="433657"/>
    <lineage>
        <taxon>Bacteria</taxon>
        <taxon>Bacillati</taxon>
        <taxon>Actinomycetota</taxon>
        <taxon>Actinomycetes</taxon>
        <taxon>Propionibacteriales</taxon>
        <taxon>Nocardioidaceae</taxon>
        <taxon>Nocardioides</taxon>
    </lineage>
</organism>
<dbReference type="EMBL" id="BAAAQQ010000011">
    <property type="protein sequence ID" value="GAA2124806.1"/>
    <property type="molecule type" value="Genomic_DNA"/>
</dbReference>
<dbReference type="RefSeq" id="WP_344303750.1">
    <property type="nucleotide sequence ID" value="NZ_BAAAQQ010000011.1"/>
</dbReference>
<dbReference type="Proteomes" id="UP001500575">
    <property type="component" value="Unassembled WGS sequence"/>
</dbReference>
<proteinExistence type="predicted"/>